<feature type="transmembrane region" description="Helical" evidence="1">
    <location>
        <begin position="25"/>
        <end position="46"/>
    </location>
</feature>
<evidence type="ECO:0000313" key="3">
    <source>
        <dbReference type="Proteomes" id="UP000024404"/>
    </source>
</evidence>
<dbReference type="EMBL" id="CMVM020000347">
    <property type="status" value="NOT_ANNOTATED_CDS"/>
    <property type="molecule type" value="Genomic_DNA"/>
</dbReference>
<protein>
    <submittedName>
        <fullName evidence="2">Uncharacterized protein</fullName>
    </submittedName>
</protein>
<dbReference type="Proteomes" id="UP000024404">
    <property type="component" value="Unassembled WGS sequence"/>
</dbReference>
<keyword evidence="1" id="KW-1133">Transmembrane helix</keyword>
<reference evidence="2" key="2">
    <citation type="submission" date="2022-06" db="UniProtKB">
        <authorList>
            <consortium name="EnsemblMetazoa"/>
        </authorList>
    </citation>
    <scope>IDENTIFICATION</scope>
</reference>
<name>A0A8R1TKH1_ONCVO</name>
<keyword evidence="3" id="KW-1185">Reference proteome</keyword>
<organism evidence="2 3">
    <name type="scientific">Onchocerca volvulus</name>
    <dbReference type="NCBI Taxonomy" id="6282"/>
    <lineage>
        <taxon>Eukaryota</taxon>
        <taxon>Metazoa</taxon>
        <taxon>Ecdysozoa</taxon>
        <taxon>Nematoda</taxon>
        <taxon>Chromadorea</taxon>
        <taxon>Rhabditida</taxon>
        <taxon>Spirurina</taxon>
        <taxon>Spiruromorpha</taxon>
        <taxon>Filarioidea</taxon>
        <taxon>Onchocercidae</taxon>
        <taxon>Onchocerca</taxon>
    </lineage>
</organism>
<accession>A0A8R1TKH1</accession>
<proteinExistence type="predicted"/>
<keyword evidence="1" id="KW-0812">Transmembrane</keyword>
<keyword evidence="1" id="KW-0472">Membrane</keyword>
<dbReference type="AlphaFoldDB" id="A0A8R1TKH1"/>
<dbReference type="EnsemblMetazoa" id="OVOC11178.1">
    <property type="protein sequence ID" value="OVOC11178.1"/>
    <property type="gene ID" value="WBGene00247987"/>
</dbReference>
<sequence length="72" mass="8402">MKRALLMRIECMIEPENNRYRKNEMFLSLGYCCVISGTAQMIINAISKMLAMKQQHSTHILQRIPIITKIFS</sequence>
<evidence type="ECO:0000313" key="2">
    <source>
        <dbReference type="EnsemblMetazoa" id="OVOC11178.1"/>
    </source>
</evidence>
<evidence type="ECO:0000256" key="1">
    <source>
        <dbReference type="SAM" id="Phobius"/>
    </source>
</evidence>
<reference evidence="3" key="1">
    <citation type="submission" date="2013-10" db="EMBL/GenBank/DDBJ databases">
        <title>Genome sequencing of Onchocerca volvulus.</title>
        <authorList>
            <person name="Cotton J."/>
            <person name="Tsai J."/>
            <person name="Stanley E."/>
            <person name="Tracey A."/>
            <person name="Holroyd N."/>
            <person name="Lustigman S."/>
            <person name="Berriman M."/>
        </authorList>
    </citation>
    <scope>NUCLEOTIDE SEQUENCE</scope>
</reference>